<dbReference type="InterPro" id="IPR014581">
    <property type="entry name" value="UCP033303"/>
</dbReference>
<dbReference type="OrthoDB" id="9802256at2"/>
<dbReference type="EMBL" id="CP040818">
    <property type="protein sequence ID" value="QDL90560.1"/>
    <property type="molecule type" value="Genomic_DNA"/>
</dbReference>
<dbReference type="InterPro" id="IPR009758">
    <property type="entry name" value="DUF1326"/>
</dbReference>
<dbReference type="RefSeq" id="WP_138578823.1">
    <property type="nucleotide sequence ID" value="NZ_CP040818.1"/>
</dbReference>
<keyword evidence="2" id="KW-1185">Reference proteome</keyword>
<proteinExistence type="predicted"/>
<protein>
    <submittedName>
        <fullName evidence="1">DUF1326 domain-containing protein</fullName>
    </submittedName>
</protein>
<organism evidence="1 2">
    <name type="scientific">Paroceanicella profunda</name>
    <dbReference type="NCBI Taxonomy" id="2579971"/>
    <lineage>
        <taxon>Bacteria</taxon>
        <taxon>Pseudomonadati</taxon>
        <taxon>Pseudomonadota</taxon>
        <taxon>Alphaproteobacteria</taxon>
        <taxon>Rhodobacterales</taxon>
        <taxon>Paracoccaceae</taxon>
        <taxon>Paroceanicella</taxon>
    </lineage>
</organism>
<dbReference type="Proteomes" id="UP000305888">
    <property type="component" value="Chromosome"/>
</dbReference>
<dbReference type="AlphaFoldDB" id="A0A5B8FTZ9"/>
<dbReference type="Pfam" id="PF07040">
    <property type="entry name" value="DUF1326"/>
    <property type="match status" value="1"/>
</dbReference>
<gene>
    <name evidence="1" type="ORF">FDP22_01410</name>
</gene>
<accession>A0A5B8FTZ9</accession>
<sequence length="214" mass="23449">MTDWQIHGRELANCNCAYGCPCQFNALPTHGTCEAVVAFAIDTGFYGDTRLDGLLTAATYKWPGAVHEGNGEMQIIIDPRADDAQRTALERIMTGADTADMATMWWVFSAMAPRKHETLYRPIRMEVDIAARTGVIAVEGVFETRAEPIRNPVTGAEHRARIDLPHGFEYNIAEVGSGTSRTFGAVEISGNIDSYAQFCELHLSQNGPIRDIAA</sequence>
<name>A0A5B8FTZ9_9RHOB</name>
<dbReference type="PIRSF" id="PIRSF033303">
    <property type="entry name" value="UCP033303"/>
    <property type="match status" value="1"/>
</dbReference>
<reference evidence="1 2" key="1">
    <citation type="submission" date="2019-06" db="EMBL/GenBank/DDBJ databases">
        <title>Genome sequence of Rhodobacteraceae bacterium D4M1.</title>
        <authorList>
            <person name="Cao J."/>
        </authorList>
    </citation>
    <scope>NUCLEOTIDE SEQUENCE [LARGE SCALE GENOMIC DNA]</scope>
    <source>
        <strain evidence="1 2">D4M1</strain>
    </source>
</reference>
<evidence type="ECO:0000313" key="2">
    <source>
        <dbReference type="Proteomes" id="UP000305888"/>
    </source>
</evidence>
<dbReference type="KEGG" id="ppru:FDP22_01410"/>
<evidence type="ECO:0000313" key="1">
    <source>
        <dbReference type="EMBL" id="QDL90560.1"/>
    </source>
</evidence>